<dbReference type="InterPro" id="IPR036388">
    <property type="entry name" value="WH-like_DNA-bd_sf"/>
</dbReference>
<organism evidence="10 11">
    <name type="scientific">Hyphomicrobium album</name>
    <dbReference type="NCBI Taxonomy" id="2665159"/>
    <lineage>
        <taxon>Bacteria</taxon>
        <taxon>Pseudomonadati</taxon>
        <taxon>Pseudomonadota</taxon>
        <taxon>Alphaproteobacteria</taxon>
        <taxon>Hyphomicrobiales</taxon>
        <taxon>Hyphomicrobiaceae</taxon>
        <taxon>Hyphomicrobium</taxon>
    </lineage>
</organism>
<dbReference type="NCBIfam" id="TIGR02937">
    <property type="entry name" value="sigma70-ECF"/>
    <property type="match status" value="1"/>
</dbReference>
<reference evidence="10 11" key="1">
    <citation type="submission" date="2019-11" db="EMBL/GenBank/DDBJ databases">
        <title>Identification of a novel strain.</title>
        <authorList>
            <person name="Xu Q."/>
            <person name="Wang G."/>
        </authorList>
    </citation>
    <scope>NUCLEOTIDE SEQUENCE [LARGE SCALE GENOMIC DNA]</scope>
    <source>
        <strain evidence="11">xq</strain>
    </source>
</reference>
<evidence type="ECO:0000256" key="1">
    <source>
        <dbReference type="ARBA" id="ARBA00010641"/>
    </source>
</evidence>
<keyword evidence="4 6" id="KW-0238">DNA-binding</keyword>
<feature type="domain" description="RNA polymerase sigma factor 70 region 4 type 2" evidence="9">
    <location>
        <begin position="98"/>
        <end position="149"/>
    </location>
</feature>
<dbReference type="Pfam" id="PF08281">
    <property type="entry name" value="Sigma70_r4_2"/>
    <property type="match status" value="1"/>
</dbReference>
<dbReference type="Proteomes" id="UP000440694">
    <property type="component" value="Unassembled WGS sequence"/>
</dbReference>
<evidence type="ECO:0000259" key="8">
    <source>
        <dbReference type="Pfam" id="PF04542"/>
    </source>
</evidence>
<dbReference type="PANTHER" id="PTHR43133">
    <property type="entry name" value="RNA POLYMERASE ECF-TYPE SIGMA FACTO"/>
    <property type="match status" value="1"/>
</dbReference>
<dbReference type="PANTHER" id="PTHR43133:SF25">
    <property type="entry name" value="RNA POLYMERASE SIGMA FACTOR RFAY-RELATED"/>
    <property type="match status" value="1"/>
</dbReference>
<evidence type="ECO:0000256" key="4">
    <source>
        <dbReference type="ARBA" id="ARBA00023125"/>
    </source>
</evidence>
<accession>A0A6I3KQ83</accession>
<dbReference type="CDD" id="cd06171">
    <property type="entry name" value="Sigma70_r4"/>
    <property type="match status" value="1"/>
</dbReference>
<dbReference type="InterPro" id="IPR000838">
    <property type="entry name" value="RNA_pol_sigma70_ECF_CS"/>
</dbReference>
<dbReference type="InterPro" id="IPR014284">
    <property type="entry name" value="RNA_pol_sigma-70_dom"/>
</dbReference>
<evidence type="ECO:0000256" key="2">
    <source>
        <dbReference type="ARBA" id="ARBA00023015"/>
    </source>
</evidence>
<evidence type="ECO:0000256" key="3">
    <source>
        <dbReference type="ARBA" id="ARBA00023082"/>
    </source>
</evidence>
<keyword evidence="5 6" id="KW-0804">Transcription</keyword>
<proteinExistence type="inferred from homology"/>
<comment type="similarity">
    <text evidence="1 6">Belongs to the sigma-70 factor family. ECF subfamily.</text>
</comment>
<dbReference type="Gene3D" id="1.10.1740.10">
    <property type="match status" value="1"/>
</dbReference>
<dbReference type="SUPFAM" id="SSF88946">
    <property type="entry name" value="Sigma2 domain of RNA polymerase sigma factors"/>
    <property type="match status" value="1"/>
</dbReference>
<dbReference type="Gene3D" id="1.10.10.10">
    <property type="entry name" value="Winged helix-like DNA-binding domain superfamily/Winged helix DNA-binding domain"/>
    <property type="match status" value="1"/>
</dbReference>
<evidence type="ECO:0000256" key="6">
    <source>
        <dbReference type="RuleBase" id="RU000716"/>
    </source>
</evidence>
<evidence type="ECO:0000259" key="9">
    <source>
        <dbReference type="Pfam" id="PF08281"/>
    </source>
</evidence>
<dbReference type="PROSITE" id="PS01063">
    <property type="entry name" value="SIGMA70_ECF"/>
    <property type="match status" value="1"/>
</dbReference>
<dbReference type="InterPro" id="IPR013324">
    <property type="entry name" value="RNA_pol_sigma_r3/r4-like"/>
</dbReference>
<feature type="region of interest" description="Disordered" evidence="7">
    <location>
        <begin position="149"/>
        <end position="186"/>
    </location>
</feature>
<gene>
    <name evidence="10" type="ORF">GIW81_15870</name>
</gene>
<keyword evidence="11" id="KW-1185">Reference proteome</keyword>
<evidence type="ECO:0000256" key="7">
    <source>
        <dbReference type="SAM" id="MobiDB-lite"/>
    </source>
</evidence>
<evidence type="ECO:0000313" key="11">
    <source>
        <dbReference type="Proteomes" id="UP000440694"/>
    </source>
</evidence>
<comment type="caution">
    <text evidence="10">The sequence shown here is derived from an EMBL/GenBank/DDBJ whole genome shotgun (WGS) entry which is preliminary data.</text>
</comment>
<dbReference type="GO" id="GO:0016987">
    <property type="term" value="F:sigma factor activity"/>
    <property type="evidence" value="ECO:0007669"/>
    <property type="project" value="UniProtKB-KW"/>
</dbReference>
<dbReference type="InterPro" id="IPR013249">
    <property type="entry name" value="RNA_pol_sigma70_r4_t2"/>
</dbReference>
<dbReference type="AlphaFoldDB" id="A0A6I3KQ83"/>
<keyword evidence="2 6" id="KW-0805">Transcription regulation</keyword>
<dbReference type="InterPro" id="IPR007627">
    <property type="entry name" value="RNA_pol_sigma70_r2"/>
</dbReference>
<sequence length="186" mass="20303">MRDDLVAAIPNMRAFAISLCGNRDRADDLVQEALVKAWNHLDSFEQGTNLKAWLFTILRNAYFSELRKTKREIADSEGQLAAKLSVPPEQQGHLDLLDLNRALSKLPPDQREALILVGAEGFSYEDAANISGCAVGTVKSRVNRARTRLNELMTTTPAQSGGAASGAEADSEESPPRPRSRTARAL</sequence>
<evidence type="ECO:0000313" key="10">
    <source>
        <dbReference type="EMBL" id="MTD95817.1"/>
    </source>
</evidence>
<feature type="compositionally biased region" description="Low complexity" evidence="7">
    <location>
        <begin position="154"/>
        <end position="168"/>
    </location>
</feature>
<feature type="domain" description="RNA polymerase sigma-70 region 2" evidence="8">
    <location>
        <begin position="10"/>
        <end position="71"/>
    </location>
</feature>
<dbReference type="InterPro" id="IPR013325">
    <property type="entry name" value="RNA_pol_sigma_r2"/>
</dbReference>
<dbReference type="NCBIfam" id="NF009199">
    <property type="entry name" value="PRK12547.1"/>
    <property type="match status" value="1"/>
</dbReference>
<dbReference type="GO" id="GO:0003677">
    <property type="term" value="F:DNA binding"/>
    <property type="evidence" value="ECO:0007669"/>
    <property type="project" value="UniProtKB-KW"/>
</dbReference>
<evidence type="ECO:0000256" key="5">
    <source>
        <dbReference type="ARBA" id="ARBA00023163"/>
    </source>
</evidence>
<dbReference type="EMBL" id="WMBQ01000002">
    <property type="protein sequence ID" value="MTD95817.1"/>
    <property type="molecule type" value="Genomic_DNA"/>
</dbReference>
<protein>
    <recommendedName>
        <fullName evidence="6">RNA polymerase sigma factor</fullName>
    </recommendedName>
</protein>
<dbReference type="InterPro" id="IPR039425">
    <property type="entry name" value="RNA_pol_sigma-70-like"/>
</dbReference>
<dbReference type="Pfam" id="PF04542">
    <property type="entry name" value="Sigma70_r2"/>
    <property type="match status" value="1"/>
</dbReference>
<dbReference type="GO" id="GO:0006352">
    <property type="term" value="P:DNA-templated transcription initiation"/>
    <property type="evidence" value="ECO:0007669"/>
    <property type="project" value="InterPro"/>
</dbReference>
<name>A0A6I3KQ83_9HYPH</name>
<keyword evidence="3 6" id="KW-0731">Sigma factor</keyword>
<dbReference type="SUPFAM" id="SSF88659">
    <property type="entry name" value="Sigma3 and sigma4 domains of RNA polymerase sigma factors"/>
    <property type="match status" value="1"/>
</dbReference>